<evidence type="ECO:0000313" key="11">
    <source>
        <dbReference type="RefSeq" id="XP_030749361.1"/>
    </source>
</evidence>
<protein>
    <submittedName>
        <fullName evidence="11">Facilitated trehalose transporter Tret1-like</fullName>
    </submittedName>
</protein>
<feature type="transmembrane region" description="Helical" evidence="8">
    <location>
        <begin position="12"/>
        <end position="36"/>
    </location>
</feature>
<keyword evidence="5 8" id="KW-0812">Transmembrane</keyword>
<proteinExistence type="predicted"/>
<evidence type="ECO:0000256" key="8">
    <source>
        <dbReference type="SAM" id="Phobius"/>
    </source>
</evidence>
<organism evidence="10 11">
    <name type="scientific">Sitophilus oryzae</name>
    <name type="common">Rice weevil</name>
    <name type="synonym">Curculio oryzae</name>
    <dbReference type="NCBI Taxonomy" id="7048"/>
    <lineage>
        <taxon>Eukaryota</taxon>
        <taxon>Metazoa</taxon>
        <taxon>Ecdysozoa</taxon>
        <taxon>Arthropoda</taxon>
        <taxon>Hexapoda</taxon>
        <taxon>Insecta</taxon>
        <taxon>Pterygota</taxon>
        <taxon>Neoptera</taxon>
        <taxon>Endopterygota</taxon>
        <taxon>Coleoptera</taxon>
        <taxon>Polyphaga</taxon>
        <taxon>Cucujiformia</taxon>
        <taxon>Curculionidae</taxon>
        <taxon>Dryophthorinae</taxon>
        <taxon>Sitophilus</taxon>
    </lineage>
</organism>
<dbReference type="InterPro" id="IPR005828">
    <property type="entry name" value="MFS_sugar_transport-like"/>
</dbReference>
<evidence type="ECO:0000256" key="3">
    <source>
        <dbReference type="ARBA" id="ARBA00022475"/>
    </source>
</evidence>
<feature type="transmembrane region" description="Helical" evidence="8">
    <location>
        <begin position="144"/>
        <end position="163"/>
    </location>
</feature>
<dbReference type="InParanoid" id="A0A6J2XDY8"/>
<keyword evidence="2" id="KW-0813">Transport</keyword>
<dbReference type="GO" id="GO:0022857">
    <property type="term" value="F:transmembrane transporter activity"/>
    <property type="evidence" value="ECO:0007669"/>
    <property type="project" value="InterPro"/>
</dbReference>
<dbReference type="RefSeq" id="XP_030749361.1">
    <property type="nucleotide sequence ID" value="XM_030893501.1"/>
</dbReference>
<dbReference type="InterPro" id="IPR036259">
    <property type="entry name" value="MFS_trans_sf"/>
</dbReference>
<name>A0A6J2XDY8_SITOR</name>
<feature type="transmembrane region" description="Helical" evidence="8">
    <location>
        <begin position="420"/>
        <end position="439"/>
    </location>
</feature>
<keyword evidence="3" id="KW-1003">Cell membrane</keyword>
<keyword evidence="10" id="KW-1185">Reference proteome</keyword>
<dbReference type="FunFam" id="1.20.1250.20:FF:000218">
    <property type="entry name" value="facilitated trehalose transporter Tret1"/>
    <property type="match status" value="1"/>
</dbReference>
<evidence type="ECO:0000256" key="4">
    <source>
        <dbReference type="ARBA" id="ARBA00022597"/>
    </source>
</evidence>
<dbReference type="InterPro" id="IPR005829">
    <property type="entry name" value="Sugar_transporter_CS"/>
</dbReference>
<keyword evidence="7 8" id="KW-0472">Membrane</keyword>
<dbReference type="AlphaFoldDB" id="A0A6J2XDY8"/>
<keyword evidence="6 8" id="KW-1133">Transmembrane helix</keyword>
<feature type="domain" description="Major facilitator superfamily (MFS) profile" evidence="9">
    <location>
        <begin position="18"/>
        <end position="446"/>
    </location>
</feature>
<dbReference type="Pfam" id="PF00083">
    <property type="entry name" value="Sugar_tr"/>
    <property type="match status" value="1"/>
</dbReference>
<reference evidence="11" key="1">
    <citation type="submission" date="2025-08" db="UniProtKB">
        <authorList>
            <consortium name="RefSeq"/>
        </authorList>
    </citation>
    <scope>IDENTIFICATION</scope>
    <source>
        <tissue evidence="11">Gonads</tissue>
    </source>
</reference>
<feature type="transmembrane region" description="Helical" evidence="8">
    <location>
        <begin position="169"/>
        <end position="190"/>
    </location>
</feature>
<dbReference type="InterPro" id="IPR020846">
    <property type="entry name" value="MFS_dom"/>
</dbReference>
<accession>A0A6J2XDY8</accession>
<evidence type="ECO:0000259" key="9">
    <source>
        <dbReference type="PROSITE" id="PS50850"/>
    </source>
</evidence>
<dbReference type="SUPFAM" id="SSF103473">
    <property type="entry name" value="MFS general substrate transporter"/>
    <property type="match status" value="1"/>
</dbReference>
<dbReference type="OrthoDB" id="6133115at2759"/>
<evidence type="ECO:0000256" key="6">
    <source>
        <dbReference type="ARBA" id="ARBA00022989"/>
    </source>
</evidence>
<keyword evidence="4" id="KW-0762">Sugar transport</keyword>
<feature type="transmembrane region" description="Helical" evidence="8">
    <location>
        <begin position="321"/>
        <end position="342"/>
    </location>
</feature>
<dbReference type="Gene3D" id="1.20.1250.20">
    <property type="entry name" value="MFS general substrate transporter like domains"/>
    <property type="match status" value="1"/>
</dbReference>
<sequence length="481" mass="52889">MKISLSSVNREYVVQYFATISGAFAILSSGINLGWTSPFLPKLLASNSTIPTTNNEGSWCAIAPLIGAPPGAIIAAILVDKIGRKNTTLFMAPWVTFCFIGIAFSRTIWEIFGFRFIIGSVEGALYTVLPMYIGEISDPKIRGFLTATIAIAAITGTLFINVIGSMCNIFVSSLICSLIPLIHMIAFSLVPESPYYYIKKGNFEAAKKSLQTLRGKKDVDQEMDLLAQSVVRQERTSGQAGILDLLTISSNRRACCIFIMVCLTNKFSGKNPCMFYTETIFKEAGSSIDATISVIVYCSVELIAVTIATCFVVDRFGKRKLLITSAAGCGLSVFALSVYFFLKDFQVNTEYIFFLPITALVMYNIMFSIGLSFGMVTVLSELFPTNVKAKALCIADTFSVIMGSLVSKIFQISFDEIGSMSYPFLFFSICSFAGLIFIVKYMPETKGKTLEEIQQLLIGQEQCSSTEMSVRQMTYVNDSFN</sequence>
<dbReference type="PANTHER" id="PTHR48021">
    <property type="match status" value="1"/>
</dbReference>
<comment type="subcellular location">
    <subcellularLocation>
        <location evidence="1">Cell membrane</location>
        <topology evidence="1">Multi-pass membrane protein</topology>
    </subcellularLocation>
</comment>
<dbReference type="InterPro" id="IPR050549">
    <property type="entry name" value="MFS_Trehalose_Transporter"/>
</dbReference>
<evidence type="ECO:0000256" key="7">
    <source>
        <dbReference type="ARBA" id="ARBA00023136"/>
    </source>
</evidence>
<feature type="transmembrane region" description="Helical" evidence="8">
    <location>
        <begin position="354"/>
        <end position="379"/>
    </location>
</feature>
<evidence type="ECO:0000313" key="10">
    <source>
        <dbReference type="Proteomes" id="UP000504635"/>
    </source>
</evidence>
<dbReference type="PANTHER" id="PTHR48021:SF46">
    <property type="entry name" value="MAJOR FACILITATOR SUPERFAMILY (MFS) PROFILE DOMAIN-CONTAINING PROTEIN"/>
    <property type="match status" value="1"/>
</dbReference>
<evidence type="ECO:0000256" key="5">
    <source>
        <dbReference type="ARBA" id="ARBA00022692"/>
    </source>
</evidence>
<evidence type="ECO:0000256" key="2">
    <source>
        <dbReference type="ARBA" id="ARBA00022448"/>
    </source>
</evidence>
<gene>
    <name evidence="11" type="primary">LOC115877356</name>
</gene>
<dbReference type="GO" id="GO:0005886">
    <property type="term" value="C:plasma membrane"/>
    <property type="evidence" value="ECO:0007669"/>
    <property type="project" value="UniProtKB-SubCell"/>
</dbReference>
<dbReference type="GeneID" id="115877356"/>
<evidence type="ECO:0000256" key="1">
    <source>
        <dbReference type="ARBA" id="ARBA00004651"/>
    </source>
</evidence>
<dbReference type="PROSITE" id="PS00216">
    <property type="entry name" value="SUGAR_TRANSPORT_1"/>
    <property type="match status" value="1"/>
</dbReference>
<feature type="transmembrane region" description="Helical" evidence="8">
    <location>
        <begin position="86"/>
        <end position="105"/>
    </location>
</feature>
<dbReference type="KEGG" id="soy:115877356"/>
<feature type="transmembrane region" description="Helical" evidence="8">
    <location>
        <begin position="111"/>
        <end position="132"/>
    </location>
</feature>
<dbReference type="Proteomes" id="UP000504635">
    <property type="component" value="Unplaced"/>
</dbReference>
<dbReference type="PROSITE" id="PS50850">
    <property type="entry name" value="MFS"/>
    <property type="match status" value="1"/>
</dbReference>
<feature type="transmembrane region" description="Helical" evidence="8">
    <location>
        <begin position="391"/>
        <end position="414"/>
    </location>
</feature>